<reference evidence="2" key="1">
    <citation type="journal article" date="2019" name="Beilstein J. Org. Chem.">
        <title>Nanangenines: drimane sesquiterpenoids as the dominant metabolite cohort of a novel Australian fungus, Aspergillus nanangensis.</title>
        <authorList>
            <person name="Lacey H.J."/>
            <person name="Gilchrist C.L.M."/>
            <person name="Crombie A."/>
            <person name="Kalaitzis J.A."/>
            <person name="Vuong D."/>
            <person name="Rutledge P.J."/>
            <person name="Turner P."/>
            <person name="Pitt J.I."/>
            <person name="Lacey E."/>
            <person name="Chooi Y.H."/>
            <person name="Piggott A.M."/>
        </authorList>
    </citation>
    <scope>NUCLEOTIDE SEQUENCE</scope>
    <source>
        <strain evidence="2">MST-FP2251</strain>
    </source>
</reference>
<evidence type="ECO:0000313" key="2">
    <source>
        <dbReference type="EMBL" id="KAF9890998.1"/>
    </source>
</evidence>
<dbReference type="AlphaFoldDB" id="A0AAD4GWY5"/>
<evidence type="ECO:0000256" key="1">
    <source>
        <dbReference type="SAM" id="MobiDB-lite"/>
    </source>
</evidence>
<comment type="caution">
    <text evidence="2">The sequence shown here is derived from an EMBL/GenBank/DDBJ whole genome shotgun (WGS) entry which is preliminary data.</text>
</comment>
<feature type="compositionally biased region" description="Basic and acidic residues" evidence="1">
    <location>
        <begin position="213"/>
        <end position="225"/>
    </location>
</feature>
<gene>
    <name evidence="2" type="ORF">FE257_005255</name>
</gene>
<dbReference type="EMBL" id="VCAU01000022">
    <property type="protein sequence ID" value="KAF9890998.1"/>
    <property type="molecule type" value="Genomic_DNA"/>
</dbReference>
<feature type="compositionally biased region" description="Acidic residues" evidence="1">
    <location>
        <begin position="230"/>
        <end position="239"/>
    </location>
</feature>
<feature type="compositionally biased region" description="Polar residues" evidence="1">
    <location>
        <begin position="381"/>
        <end position="394"/>
    </location>
</feature>
<organism evidence="2 3">
    <name type="scientific">Aspergillus nanangensis</name>
    <dbReference type="NCBI Taxonomy" id="2582783"/>
    <lineage>
        <taxon>Eukaryota</taxon>
        <taxon>Fungi</taxon>
        <taxon>Dikarya</taxon>
        <taxon>Ascomycota</taxon>
        <taxon>Pezizomycotina</taxon>
        <taxon>Eurotiomycetes</taxon>
        <taxon>Eurotiomycetidae</taxon>
        <taxon>Eurotiales</taxon>
        <taxon>Aspergillaceae</taxon>
        <taxon>Aspergillus</taxon>
        <taxon>Aspergillus subgen. Circumdati</taxon>
    </lineage>
</organism>
<feature type="region of interest" description="Disordered" evidence="1">
    <location>
        <begin position="88"/>
        <end position="114"/>
    </location>
</feature>
<protein>
    <submittedName>
        <fullName evidence="2">Uncharacterized protein</fullName>
    </submittedName>
</protein>
<accession>A0AAD4GWY5</accession>
<feature type="region of interest" description="Disordered" evidence="1">
    <location>
        <begin position="349"/>
        <end position="411"/>
    </location>
</feature>
<feature type="compositionally biased region" description="Polar residues" evidence="1">
    <location>
        <begin position="162"/>
        <end position="212"/>
    </location>
</feature>
<reference evidence="2" key="2">
    <citation type="submission" date="2020-02" db="EMBL/GenBank/DDBJ databases">
        <authorList>
            <person name="Gilchrist C.L.M."/>
            <person name="Chooi Y.-H."/>
        </authorList>
    </citation>
    <scope>NUCLEOTIDE SEQUENCE</scope>
    <source>
        <strain evidence="2">MST-FP2251</strain>
    </source>
</reference>
<proteinExistence type="predicted"/>
<name>A0AAD4GWY5_ASPNN</name>
<feature type="compositionally biased region" description="Basic and acidic residues" evidence="1">
    <location>
        <begin position="90"/>
        <end position="99"/>
    </location>
</feature>
<sequence>MDHLVSKKASSVMKNRPSLSLLFSPQKPTFTFADDEPSRYYNFVDTPVQHKPASPLIDRQAIDPDLESDIRFSCSLLIYRIERGVPAPKDQSKKSEYAETRPGTAVPQIDSKYQAPNVGPEAAALKGKFDSGVGLTAQPSQQTMRLLLQSSHSDRPSEFETSRSVFSQRRCTTAGSVTTYTDNSSQRSLNSRQAEMQSMTGVTLSGQAPPQNHDTRAFLSGKEKPQSPNTDDDDSSDDVEVFLSPDAAFSSSGVPSFCSPPTTLSAASPSFGLSEDYASIQQSKRYEGPEVMTEGPGNSIGLGDSVENENYGPGVVIDSNGFMHVLSAEEESKRDVGIRQAVMARMNAGHSRPETSGPQTRIAAPPPAYMAPDRRPPTAMSRLQTSWSTRTKGTFSKWKSRNSDLPSQPPVPETGFFHRVAGLFGGCIKSPEA</sequence>
<dbReference type="Proteomes" id="UP001194746">
    <property type="component" value="Unassembled WGS sequence"/>
</dbReference>
<feature type="region of interest" description="Disordered" evidence="1">
    <location>
        <begin position="150"/>
        <end position="239"/>
    </location>
</feature>
<evidence type="ECO:0000313" key="3">
    <source>
        <dbReference type="Proteomes" id="UP001194746"/>
    </source>
</evidence>
<keyword evidence="3" id="KW-1185">Reference proteome</keyword>
<feature type="region of interest" description="Disordered" evidence="1">
    <location>
        <begin position="282"/>
        <end position="302"/>
    </location>
</feature>
<feature type="compositionally biased region" description="Basic and acidic residues" evidence="1">
    <location>
        <begin position="152"/>
        <end position="161"/>
    </location>
</feature>